<dbReference type="RefSeq" id="WP_058118160.1">
    <property type="nucleotide sequence ID" value="NZ_CP011307.1"/>
</dbReference>
<evidence type="ECO:0000313" key="2">
    <source>
        <dbReference type="EMBL" id="ALP94805.1"/>
    </source>
</evidence>
<organism evidence="2 3">
    <name type="scientific">Intestinimonas butyriciproducens</name>
    <dbReference type="NCBI Taxonomy" id="1297617"/>
    <lineage>
        <taxon>Bacteria</taxon>
        <taxon>Bacillati</taxon>
        <taxon>Bacillota</taxon>
        <taxon>Clostridia</taxon>
        <taxon>Eubacteriales</taxon>
        <taxon>Intestinimonas</taxon>
    </lineage>
</organism>
<dbReference type="STRING" id="1297617.IB211_02414"/>
<proteinExistence type="predicted"/>
<evidence type="ECO:0000313" key="3">
    <source>
        <dbReference type="Proteomes" id="UP000064844"/>
    </source>
</evidence>
<dbReference type="GO" id="GO:0046872">
    <property type="term" value="F:metal ion binding"/>
    <property type="evidence" value="ECO:0007669"/>
    <property type="project" value="UniProtKB-KW"/>
</dbReference>
<dbReference type="Proteomes" id="UP000064844">
    <property type="component" value="Chromosome"/>
</dbReference>
<keyword evidence="3" id="KW-1185">Reference proteome</keyword>
<dbReference type="KEGG" id="ibu:IB211_02414"/>
<accession>A0A0S2W638</accession>
<dbReference type="eggNOG" id="COG1397">
    <property type="taxonomic scope" value="Bacteria"/>
</dbReference>
<dbReference type="InterPro" id="IPR005502">
    <property type="entry name" value="Ribosyl_crysJ1"/>
</dbReference>
<protein>
    <submittedName>
        <fullName evidence="2">Putative membrane protein</fullName>
    </submittedName>
</protein>
<gene>
    <name evidence="2" type="ORF">IB211_02414</name>
</gene>
<keyword evidence="1" id="KW-0460">Magnesium</keyword>
<dbReference type="EMBL" id="CP011307">
    <property type="protein sequence ID" value="ALP94805.1"/>
    <property type="molecule type" value="Genomic_DNA"/>
</dbReference>
<dbReference type="PATRIC" id="fig|1297617.4.peg.2485"/>
<dbReference type="SUPFAM" id="SSF101478">
    <property type="entry name" value="ADP-ribosylglycohydrolase"/>
    <property type="match status" value="1"/>
</dbReference>
<keyword evidence="1" id="KW-0479">Metal-binding</keyword>
<dbReference type="AlphaFoldDB" id="A0A0S2W638"/>
<feature type="binding site" evidence="1">
    <location>
        <position position="397"/>
    </location>
    <ligand>
        <name>Mg(2+)</name>
        <dbReference type="ChEBI" id="CHEBI:18420"/>
        <label>1</label>
    </ligand>
</feature>
<comment type="cofactor">
    <cofactor evidence="1">
        <name>Mg(2+)</name>
        <dbReference type="ChEBI" id="CHEBI:18420"/>
    </cofactor>
    <text evidence="1">Binds 2 magnesium ions per subunit.</text>
</comment>
<dbReference type="InterPro" id="IPR036705">
    <property type="entry name" value="Ribosyl_crysJ1_sf"/>
</dbReference>
<dbReference type="Gene3D" id="1.10.4080.10">
    <property type="entry name" value="ADP-ribosylation/Crystallin J1"/>
    <property type="match status" value="1"/>
</dbReference>
<reference evidence="3" key="2">
    <citation type="submission" date="2015-04" db="EMBL/GenBank/DDBJ databases">
        <title>A butyrogenic pathway from the amino acid lysine in a human gut commensal.</title>
        <authorList>
            <person name="de Vos W.M."/>
            <person name="Bui N.T.P."/>
            <person name="Plugge C.M."/>
            <person name="Ritari J."/>
        </authorList>
    </citation>
    <scope>NUCLEOTIDE SEQUENCE [LARGE SCALE GENOMIC DNA]</scope>
    <source>
        <strain evidence="3">AF211</strain>
    </source>
</reference>
<reference evidence="2 3" key="1">
    <citation type="journal article" date="2015" name="Nat. Commun.">
        <title>Production of butyrate from lysine and the Amadori product fructoselysine by a human gut commensal.</title>
        <authorList>
            <person name="Bui T.P."/>
            <person name="Ritari J."/>
            <person name="Boeren S."/>
            <person name="de Waard P."/>
            <person name="Plugge C.M."/>
            <person name="de Vos W.M."/>
        </authorList>
    </citation>
    <scope>NUCLEOTIDE SEQUENCE [LARGE SCALE GENOMIC DNA]</scope>
    <source>
        <strain evidence="2 3">AF211</strain>
    </source>
</reference>
<evidence type="ECO:0000256" key="1">
    <source>
        <dbReference type="PIRSR" id="PIRSR605502-1"/>
    </source>
</evidence>
<sequence length="455" mass="51279">MLRDKMRWTAYSDLLEDEYRQCLQEGLQVEPLLEEIRRIQTLSDGSLREEEARSLLARLEVAPVRSDFPYEEPEDYESIQSTLRPTAHKIWPVDADHFTDRIAGAWYGRTVGCVLGIPVEGWPRSKITGYLKASGQYPITEYLHSTQDPALRAQFDIHEEDPTTPYDRTRVCWRECLDAYPNDDDLNYTVLALKLLERYGHNFTSADVAETWLLGIPAFHACTAERVAIRNLMTGILPPQTGRRRNPYREWIGAQIRADFFGYIAPGNPAAAAAMAYRDGVVSHTKNGVYGEMFIAAWLSLCYVEGLTMLQRVQNALEQIPPRSRLSEAISEVCASYVSGVSFQSVVDGIHARYDETLQFDWCLTIPNAMLVTACVLWHDDYDAAVTAAVLSGFDTDCNGATVGSLFGLSHGRHSIPSRWHKAFPPVIHTSVHGYHALTFSDAIERTRNLILLES</sequence>
<name>A0A0S2W638_9FIRM</name>
<dbReference type="Pfam" id="PF03747">
    <property type="entry name" value="ADP_ribosyl_GH"/>
    <property type="match status" value="1"/>
</dbReference>
<feature type="binding site" evidence="1">
    <location>
        <position position="395"/>
    </location>
    <ligand>
        <name>Mg(2+)</name>
        <dbReference type="ChEBI" id="CHEBI:18420"/>
        <label>1</label>
    </ligand>
</feature>